<feature type="region of interest" description="Disordered" evidence="1">
    <location>
        <begin position="41"/>
        <end position="60"/>
    </location>
</feature>
<evidence type="ECO:0000256" key="2">
    <source>
        <dbReference type="SAM" id="SignalP"/>
    </source>
</evidence>
<protein>
    <submittedName>
        <fullName evidence="3">Oidioi.mRNA.OKI2018_I69.chr1.g1376.t1.cds</fullName>
    </submittedName>
</protein>
<keyword evidence="2" id="KW-0732">Signal</keyword>
<evidence type="ECO:0000313" key="3">
    <source>
        <dbReference type="EMBL" id="CAG5104601.1"/>
    </source>
</evidence>
<name>A0ABN7SSR1_OIKDI</name>
<evidence type="ECO:0000256" key="1">
    <source>
        <dbReference type="SAM" id="MobiDB-lite"/>
    </source>
</evidence>
<sequence length="122" mass="14031">MKQGNFLLFVLSFFAGAFGRFIDYPLSVNFGPEIGDFFRSKNPAPPESLSQAGKKSRPEFDSKRNFAIPIADLQNYESKKVLNAFSRLQDNPFFMDWLSNRDLRINPNETKYKLGKLLTSRI</sequence>
<feature type="chain" id="PRO_5045823130" evidence="2">
    <location>
        <begin position="20"/>
        <end position="122"/>
    </location>
</feature>
<gene>
    <name evidence="3" type="ORF">OKIOD_LOCUS10141</name>
</gene>
<evidence type="ECO:0000313" key="4">
    <source>
        <dbReference type="Proteomes" id="UP001158576"/>
    </source>
</evidence>
<feature type="signal peptide" evidence="2">
    <location>
        <begin position="1"/>
        <end position="19"/>
    </location>
</feature>
<keyword evidence="4" id="KW-1185">Reference proteome</keyword>
<dbReference type="EMBL" id="OU015566">
    <property type="protein sequence ID" value="CAG5104601.1"/>
    <property type="molecule type" value="Genomic_DNA"/>
</dbReference>
<proteinExistence type="predicted"/>
<reference evidence="3 4" key="1">
    <citation type="submission" date="2021-04" db="EMBL/GenBank/DDBJ databases">
        <authorList>
            <person name="Bliznina A."/>
        </authorList>
    </citation>
    <scope>NUCLEOTIDE SEQUENCE [LARGE SCALE GENOMIC DNA]</scope>
</reference>
<organism evidence="3 4">
    <name type="scientific">Oikopleura dioica</name>
    <name type="common">Tunicate</name>
    <dbReference type="NCBI Taxonomy" id="34765"/>
    <lineage>
        <taxon>Eukaryota</taxon>
        <taxon>Metazoa</taxon>
        <taxon>Chordata</taxon>
        <taxon>Tunicata</taxon>
        <taxon>Appendicularia</taxon>
        <taxon>Copelata</taxon>
        <taxon>Oikopleuridae</taxon>
        <taxon>Oikopleura</taxon>
    </lineage>
</organism>
<accession>A0ABN7SSR1</accession>
<dbReference type="Proteomes" id="UP001158576">
    <property type="component" value="Chromosome 1"/>
</dbReference>